<comment type="similarity">
    <text evidence="5">Belongs to the CheB family.</text>
</comment>
<feature type="domain" description="Response regulatory" evidence="8">
    <location>
        <begin position="6"/>
        <end position="121"/>
    </location>
</feature>
<name>A0A0M4DIE8_9BACT</name>
<dbReference type="CDD" id="cd17541">
    <property type="entry name" value="REC_CheB-like"/>
    <property type="match status" value="1"/>
</dbReference>
<dbReference type="SUPFAM" id="SSF52172">
    <property type="entry name" value="CheY-like"/>
    <property type="match status" value="1"/>
</dbReference>
<dbReference type="GO" id="GO:0006935">
    <property type="term" value="P:chemotaxis"/>
    <property type="evidence" value="ECO:0007669"/>
    <property type="project" value="UniProtKB-UniRule"/>
</dbReference>
<dbReference type="GO" id="GO:0005737">
    <property type="term" value="C:cytoplasm"/>
    <property type="evidence" value="ECO:0007669"/>
    <property type="project" value="UniProtKB-SubCell"/>
</dbReference>
<evidence type="ECO:0000256" key="1">
    <source>
        <dbReference type="ARBA" id="ARBA00022490"/>
    </source>
</evidence>
<keyword evidence="1 5" id="KW-0963">Cytoplasm</keyword>
<comment type="function">
    <text evidence="5">Involved in chemotaxis. Part of a chemotaxis signal transduction system that modulates chemotaxis in response to various stimuli. Catalyzes the demethylation of specific methylglutamate residues introduced into the chemoreceptors (methyl-accepting chemotaxis proteins or MCP) by CheR. Also mediates the irreversible deamidation of specific glutamine residues to glutamic acid.</text>
</comment>
<comment type="catalytic activity">
    <reaction evidence="4 5">
        <text>[protein]-L-glutamate 5-O-methyl ester + H2O = L-glutamyl-[protein] + methanol + H(+)</text>
        <dbReference type="Rhea" id="RHEA:23236"/>
        <dbReference type="Rhea" id="RHEA-COMP:10208"/>
        <dbReference type="Rhea" id="RHEA-COMP:10311"/>
        <dbReference type="ChEBI" id="CHEBI:15377"/>
        <dbReference type="ChEBI" id="CHEBI:15378"/>
        <dbReference type="ChEBI" id="CHEBI:17790"/>
        <dbReference type="ChEBI" id="CHEBI:29973"/>
        <dbReference type="ChEBI" id="CHEBI:82795"/>
        <dbReference type="EC" id="3.1.1.61"/>
    </reaction>
</comment>
<dbReference type="GO" id="GO:0050568">
    <property type="term" value="F:protein-glutamine glutaminase activity"/>
    <property type="evidence" value="ECO:0007669"/>
    <property type="project" value="UniProtKB-UniRule"/>
</dbReference>
<evidence type="ECO:0000259" key="9">
    <source>
        <dbReference type="PROSITE" id="PS50122"/>
    </source>
</evidence>
<sequence length="354" mass="38288">MSKVVRVLVVDDSAYNRRTIIKMLESIPGVEVAGYACDGEEGLRKVFDLKPDLVTLDLEMPRMDGFTFLRIVMQSRPTPVIVVSARSENESVFRALEFGAVEFVAKPSARITPELFNIRDDLVRKVREIAGTDMSKVVDRAKVVVHGSPEPGSAVVRTPVRESARISQVVIGSSTGGPPALQAIFSAIQRPYPIGFAISQHMPSGFTKAFADRLNKFCHLEIVEAKTGDIMEPGRVLISPGGKNLVFRKRGTQVVAHVVDPLPDQRYIPSVDAMFSSASEVFGANLLGVVLTGMGNDGARGIVDVKGRGGETLAESEESSVVFGMPKEAIATGKVDRVLPLSRMCGEILSRCGY</sequence>
<dbReference type="PROSITE" id="PS50110">
    <property type="entry name" value="RESPONSE_REGULATORY"/>
    <property type="match status" value="1"/>
</dbReference>
<keyword evidence="5 7" id="KW-0597">Phosphoprotein</keyword>
<dbReference type="KEGG" id="des:DSOUD_1924"/>
<dbReference type="PIRSF" id="PIRSF000876">
    <property type="entry name" value="RR_chemtxs_CheB"/>
    <property type="match status" value="1"/>
</dbReference>
<dbReference type="Proteomes" id="UP000057158">
    <property type="component" value="Chromosome"/>
</dbReference>
<dbReference type="EC" id="3.1.1.61" evidence="5"/>
<comment type="domain">
    <text evidence="5">Contains a C-terminal catalytic domain, and an N-terminal region which modulates catalytic activity.</text>
</comment>
<dbReference type="CDD" id="cd16432">
    <property type="entry name" value="CheB_Rec"/>
    <property type="match status" value="1"/>
</dbReference>
<proteinExistence type="inferred from homology"/>
<keyword evidence="11" id="KW-1185">Reference proteome</keyword>
<feature type="modified residue" description="4-aspartylphosphate" evidence="5 7">
    <location>
        <position position="57"/>
    </location>
</feature>
<dbReference type="OrthoDB" id="9793421at2"/>
<dbReference type="HAMAP" id="MF_00099">
    <property type="entry name" value="CheB_chemtxs"/>
    <property type="match status" value="1"/>
</dbReference>
<feature type="active site" evidence="5 6">
    <location>
        <position position="174"/>
    </location>
</feature>
<comment type="PTM">
    <text evidence="5">Phosphorylated by CheA. Phosphorylation of the N-terminal regulatory domain activates the methylesterase activity.</text>
</comment>
<dbReference type="STRING" id="1603606.DSOUD_1924"/>
<reference evidence="10 11" key="1">
    <citation type="submission" date="2015-07" db="EMBL/GenBank/DDBJ databases">
        <title>Isolation and Genomic Characterization of a Novel Halophilic Metal-Reducing Deltaproteobacterium from the Deep Subsurface.</title>
        <authorList>
            <person name="Badalamenti J.P."/>
            <person name="Summers Z.M."/>
            <person name="Gralnick J.A."/>
            <person name="Bond D.R."/>
        </authorList>
    </citation>
    <scope>NUCLEOTIDE SEQUENCE [LARGE SCALE GENOMIC DNA]</scope>
    <source>
        <strain evidence="10 11">WTL</strain>
    </source>
</reference>
<dbReference type="NCBIfam" id="NF001965">
    <property type="entry name" value="PRK00742.1"/>
    <property type="match status" value="1"/>
</dbReference>
<dbReference type="GO" id="GO:0000156">
    <property type="term" value="F:phosphorelay response regulator activity"/>
    <property type="evidence" value="ECO:0007669"/>
    <property type="project" value="InterPro"/>
</dbReference>
<dbReference type="Pfam" id="PF00072">
    <property type="entry name" value="Response_reg"/>
    <property type="match status" value="1"/>
</dbReference>
<evidence type="ECO:0000313" key="11">
    <source>
        <dbReference type="Proteomes" id="UP000057158"/>
    </source>
</evidence>
<feature type="domain" description="CheB-type methylesterase" evidence="9">
    <location>
        <begin position="169"/>
        <end position="354"/>
    </location>
</feature>
<dbReference type="PROSITE" id="PS50122">
    <property type="entry name" value="CHEB"/>
    <property type="match status" value="1"/>
</dbReference>
<dbReference type="RefSeq" id="WP_053550770.1">
    <property type="nucleotide sequence ID" value="NZ_CP010802.1"/>
</dbReference>
<comment type="subcellular location">
    <subcellularLocation>
        <location evidence="5">Cytoplasm</location>
    </subcellularLocation>
</comment>
<dbReference type="SUPFAM" id="SSF52738">
    <property type="entry name" value="Methylesterase CheB, C-terminal domain"/>
    <property type="match status" value="1"/>
</dbReference>
<evidence type="ECO:0000256" key="7">
    <source>
        <dbReference type="PROSITE-ProRule" id="PRU00169"/>
    </source>
</evidence>
<dbReference type="SMART" id="SM00448">
    <property type="entry name" value="REC"/>
    <property type="match status" value="1"/>
</dbReference>
<keyword evidence="3 5" id="KW-0378">Hydrolase</keyword>
<dbReference type="Gene3D" id="3.40.50.180">
    <property type="entry name" value="Methylesterase CheB, C-terminal domain"/>
    <property type="match status" value="1"/>
</dbReference>
<dbReference type="InterPro" id="IPR000673">
    <property type="entry name" value="Sig_transdc_resp-reg_Me-estase"/>
</dbReference>
<evidence type="ECO:0000256" key="3">
    <source>
        <dbReference type="ARBA" id="ARBA00022801"/>
    </source>
</evidence>
<feature type="active site" evidence="5 6">
    <location>
        <position position="201"/>
    </location>
</feature>
<evidence type="ECO:0000256" key="5">
    <source>
        <dbReference type="HAMAP-Rule" id="MF_00099"/>
    </source>
</evidence>
<dbReference type="GO" id="GO:0008984">
    <property type="term" value="F:protein-glutamate methylesterase activity"/>
    <property type="evidence" value="ECO:0007669"/>
    <property type="project" value="UniProtKB-UniRule"/>
</dbReference>
<evidence type="ECO:0000256" key="4">
    <source>
        <dbReference type="ARBA" id="ARBA00048267"/>
    </source>
</evidence>
<dbReference type="Gene3D" id="3.40.50.2300">
    <property type="match status" value="1"/>
</dbReference>
<evidence type="ECO:0000259" key="8">
    <source>
        <dbReference type="PROSITE" id="PS50110"/>
    </source>
</evidence>
<dbReference type="Pfam" id="PF01339">
    <property type="entry name" value="CheB_methylest"/>
    <property type="match status" value="1"/>
</dbReference>
<evidence type="ECO:0000256" key="2">
    <source>
        <dbReference type="ARBA" id="ARBA00022500"/>
    </source>
</evidence>
<gene>
    <name evidence="10" type="primary">cheB40H</name>
    <name evidence="5" type="synonym">cheB</name>
    <name evidence="10" type="ORF">DSOUD_1924</name>
</gene>
<dbReference type="EMBL" id="CP010802">
    <property type="protein sequence ID" value="ALC16695.1"/>
    <property type="molecule type" value="Genomic_DNA"/>
</dbReference>
<dbReference type="PATRIC" id="fig|1603606.3.peg.2084"/>
<evidence type="ECO:0000313" key="10">
    <source>
        <dbReference type="EMBL" id="ALC16695.1"/>
    </source>
</evidence>
<dbReference type="EC" id="3.5.1.44" evidence="5"/>
<dbReference type="InterPro" id="IPR008248">
    <property type="entry name" value="CheB-like"/>
</dbReference>
<keyword evidence="2 5" id="KW-0145">Chemotaxis</keyword>
<protein>
    <recommendedName>
        <fullName evidence="5">Protein-glutamate methylesterase/protein-glutamine glutaminase</fullName>
        <ecNumber evidence="5">3.1.1.61</ecNumber>
        <ecNumber evidence="5">3.5.1.44</ecNumber>
    </recommendedName>
</protein>
<dbReference type="InterPro" id="IPR035909">
    <property type="entry name" value="CheB_C"/>
</dbReference>
<comment type="catalytic activity">
    <reaction evidence="5">
        <text>L-glutaminyl-[protein] + H2O = L-glutamyl-[protein] + NH4(+)</text>
        <dbReference type="Rhea" id="RHEA:16441"/>
        <dbReference type="Rhea" id="RHEA-COMP:10207"/>
        <dbReference type="Rhea" id="RHEA-COMP:10208"/>
        <dbReference type="ChEBI" id="CHEBI:15377"/>
        <dbReference type="ChEBI" id="CHEBI:28938"/>
        <dbReference type="ChEBI" id="CHEBI:29973"/>
        <dbReference type="ChEBI" id="CHEBI:30011"/>
        <dbReference type="EC" id="3.5.1.44"/>
    </reaction>
</comment>
<dbReference type="InterPro" id="IPR001789">
    <property type="entry name" value="Sig_transdc_resp-reg_receiver"/>
</dbReference>
<organism evidence="10 11">
    <name type="scientific">Desulfuromonas soudanensis</name>
    <dbReference type="NCBI Taxonomy" id="1603606"/>
    <lineage>
        <taxon>Bacteria</taxon>
        <taxon>Pseudomonadati</taxon>
        <taxon>Thermodesulfobacteriota</taxon>
        <taxon>Desulfuromonadia</taxon>
        <taxon>Desulfuromonadales</taxon>
        <taxon>Desulfuromonadaceae</taxon>
        <taxon>Desulfuromonas</taxon>
    </lineage>
</organism>
<dbReference type="PANTHER" id="PTHR42872:SF6">
    <property type="entry name" value="PROTEIN-GLUTAMATE METHYLESTERASE_PROTEIN-GLUTAMINE GLUTAMINASE"/>
    <property type="match status" value="1"/>
</dbReference>
<feature type="active site" evidence="5 6">
    <location>
        <position position="297"/>
    </location>
</feature>
<dbReference type="InterPro" id="IPR011006">
    <property type="entry name" value="CheY-like_superfamily"/>
</dbReference>
<accession>A0A0M4DIE8</accession>
<evidence type="ECO:0000256" key="6">
    <source>
        <dbReference type="PROSITE-ProRule" id="PRU00050"/>
    </source>
</evidence>
<dbReference type="PANTHER" id="PTHR42872">
    <property type="entry name" value="PROTEIN-GLUTAMATE METHYLESTERASE/PROTEIN-GLUTAMINE GLUTAMINASE"/>
    <property type="match status" value="1"/>
</dbReference>
<dbReference type="AlphaFoldDB" id="A0A0M4DIE8"/>